<sequence>MTVNSDQFYSRLPVNRIPLSELLTEDHLFYKIPEDWHVIVTDIKGSTAVVQGGQHETVNLIATGSIVAVLNISFKANITVPFFFGGDGATFIIPPSIKEAAIKALLLYKKNTQESFDIHLRIGTVAVNDIYAAGHTLRVSKFNSSGNFHIPVILGNGLNYAERLIKGEDYLLPGDLPADEEVDLSGMQCRWDKIKPPESNYEVVSLIVVATKPEEQATAFQKVITHIDAIYGAPEKRQPISIPQLRLKTTFSELGLELIARFGRKRLSDLVKSWLTTFLGYIYFRTRQGKSYLTRLVEMSDTLVIDGKINTVITGTEAQRLQLIQHLNQLEEAGKIYYAFYVSKESVMSCYVRDYKQEHIHFVDGSEGGYTKAAGVLKLKIVHLSH</sequence>
<dbReference type="InterPro" id="IPR021445">
    <property type="entry name" value="DUF3095"/>
</dbReference>
<accession>A0A5C6LN82</accession>
<name>A0A5C6LN82_9BACT</name>
<protein>
    <submittedName>
        <fullName evidence="1">DUF3095 domain-containing protein</fullName>
    </submittedName>
</protein>
<evidence type="ECO:0000313" key="2">
    <source>
        <dbReference type="Proteomes" id="UP000318815"/>
    </source>
</evidence>
<dbReference type="OrthoDB" id="5342145at2"/>
<dbReference type="RefSeq" id="WP_146307546.1">
    <property type="nucleotide sequence ID" value="NZ_VOHS01000039.1"/>
</dbReference>
<organism evidence="1 2">
    <name type="scientific">Chitinophaga pinensis</name>
    <dbReference type="NCBI Taxonomy" id="79329"/>
    <lineage>
        <taxon>Bacteria</taxon>
        <taxon>Pseudomonadati</taxon>
        <taxon>Bacteroidota</taxon>
        <taxon>Chitinophagia</taxon>
        <taxon>Chitinophagales</taxon>
        <taxon>Chitinophagaceae</taxon>
        <taxon>Chitinophaga</taxon>
    </lineage>
</organism>
<dbReference type="EMBL" id="VOHS01000039">
    <property type="protein sequence ID" value="TWV95637.1"/>
    <property type="molecule type" value="Genomic_DNA"/>
</dbReference>
<keyword evidence="2" id="KW-1185">Reference proteome</keyword>
<dbReference type="AlphaFoldDB" id="A0A5C6LN82"/>
<dbReference type="Proteomes" id="UP000318815">
    <property type="component" value="Unassembled WGS sequence"/>
</dbReference>
<dbReference type="Pfam" id="PF11294">
    <property type="entry name" value="DUF3095"/>
    <property type="match status" value="1"/>
</dbReference>
<comment type="caution">
    <text evidence="1">The sequence shown here is derived from an EMBL/GenBank/DDBJ whole genome shotgun (WGS) entry which is preliminary data.</text>
</comment>
<reference evidence="1 2" key="1">
    <citation type="submission" date="2019-08" db="EMBL/GenBank/DDBJ databases">
        <title>Whole genome sequencing of chitin degrading bacteria Chitinophaga pinensis YS16.</title>
        <authorList>
            <person name="Singh R.P."/>
            <person name="Manchanda G."/>
            <person name="Maurya I.K."/>
            <person name="Joshi N.K."/>
            <person name="Srivastava A.K."/>
        </authorList>
    </citation>
    <scope>NUCLEOTIDE SEQUENCE [LARGE SCALE GENOMIC DNA]</scope>
    <source>
        <strain evidence="1 2">YS-16</strain>
    </source>
</reference>
<evidence type="ECO:0000313" key="1">
    <source>
        <dbReference type="EMBL" id="TWV95637.1"/>
    </source>
</evidence>
<gene>
    <name evidence="1" type="ORF">FEF09_24350</name>
</gene>
<proteinExistence type="predicted"/>